<dbReference type="InterPro" id="IPR023158">
    <property type="entry name" value="YerB-like_sf"/>
</dbReference>
<evidence type="ECO:0000256" key="1">
    <source>
        <dbReference type="SAM" id="SignalP"/>
    </source>
</evidence>
<keyword evidence="1" id="KW-0732">Signal</keyword>
<keyword evidence="5" id="KW-1185">Reference proteome</keyword>
<sequence length="358" mass="40562">MKNQHYVRAVFLVILFIFITACQNKAEQEAEESQRSPVKEEAVIEEHAEEPVEEAAVYHFTLPLTGEKTNEPTNHRPIAVMVNNHPKARPQSGLHKADVVYEVLAEGAVTRFIAIYQSDMPEIIGPVRSARNYYIELSKGYGAFYAAHGYSPEAYDMLKAGVIDHINGITYDGTLFTRVSFRKAPHNSYITYENLVKGAELKGYSLEKEVHPLPFQSEERFKAVNGELAENVEIDYLGRYNVSYHYNPNTSTYYRFNDKEQTIDRESKTPVELKNVFIIEADHRIIDNAGRREINLTSGGKALLLQNGVVQQVEWKNENGRLLPFLNGQKLKLLPGATWINIIPSDPGITQSINYNGI</sequence>
<feature type="domain" description="DUF3048" evidence="2">
    <location>
        <begin position="64"/>
        <end position="204"/>
    </location>
</feature>
<evidence type="ECO:0000313" key="4">
    <source>
        <dbReference type="EMBL" id="RBW70836.1"/>
    </source>
</evidence>
<feature type="chain" id="PRO_5016759690" evidence="1">
    <location>
        <begin position="27"/>
        <end position="358"/>
    </location>
</feature>
<name>A0A366XZ09_9BACI</name>
<protein>
    <submittedName>
        <fullName evidence="4">DUF3048 domain-containing protein</fullName>
    </submittedName>
</protein>
<comment type="caution">
    <text evidence="4">The sequence shown here is derived from an EMBL/GenBank/DDBJ whole genome shotgun (WGS) entry which is preliminary data.</text>
</comment>
<feature type="signal peptide" evidence="1">
    <location>
        <begin position="1"/>
        <end position="26"/>
    </location>
</feature>
<dbReference type="SUPFAM" id="SSF159774">
    <property type="entry name" value="YerB-like"/>
    <property type="match status" value="1"/>
</dbReference>
<dbReference type="OrthoDB" id="9779102at2"/>
<dbReference type="PROSITE" id="PS51257">
    <property type="entry name" value="PROKAR_LIPOPROTEIN"/>
    <property type="match status" value="1"/>
</dbReference>
<evidence type="ECO:0000259" key="3">
    <source>
        <dbReference type="Pfam" id="PF17479"/>
    </source>
</evidence>
<gene>
    <name evidence="4" type="ORF">DS031_05020</name>
</gene>
<accession>A0A366XZ09</accession>
<evidence type="ECO:0000313" key="5">
    <source>
        <dbReference type="Proteomes" id="UP000253314"/>
    </source>
</evidence>
<feature type="domain" description="DUF3048" evidence="3">
    <location>
        <begin position="232"/>
        <end position="340"/>
    </location>
</feature>
<dbReference type="Gene3D" id="3.50.90.10">
    <property type="entry name" value="YerB-like"/>
    <property type="match status" value="1"/>
</dbReference>
<reference evidence="4 5" key="1">
    <citation type="submission" date="2018-07" db="EMBL/GenBank/DDBJ databases">
        <title>Lottiidibacillus patelloidae gen. nov., sp. nov., isolated from the intestinal tract of a marine limpet and the reclassification of B. taeanensis BH030017T, B. algicola KMM 3737T and B. hwajinpoensis SW-72T as genus Lottiidibacillus.</title>
        <authorList>
            <person name="Liu R."/>
            <person name="Huang Z."/>
        </authorList>
    </citation>
    <scope>NUCLEOTIDE SEQUENCE [LARGE SCALE GENOMIC DNA]</scope>
    <source>
        <strain evidence="4 5">BH030017</strain>
    </source>
</reference>
<evidence type="ECO:0000259" key="2">
    <source>
        <dbReference type="Pfam" id="PF11258"/>
    </source>
</evidence>
<dbReference type="EMBL" id="QOCW01000003">
    <property type="protein sequence ID" value="RBW70836.1"/>
    <property type="molecule type" value="Genomic_DNA"/>
</dbReference>
<dbReference type="AlphaFoldDB" id="A0A366XZ09"/>
<proteinExistence type="predicted"/>
<organism evidence="4 5">
    <name type="scientific">Bacillus taeanensis</name>
    <dbReference type="NCBI Taxonomy" id="273032"/>
    <lineage>
        <taxon>Bacteria</taxon>
        <taxon>Bacillati</taxon>
        <taxon>Bacillota</taxon>
        <taxon>Bacilli</taxon>
        <taxon>Bacillales</taxon>
        <taxon>Bacillaceae</taxon>
        <taxon>Bacillus</taxon>
    </lineage>
</organism>
<dbReference type="Proteomes" id="UP000253314">
    <property type="component" value="Unassembled WGS sequence"/>
</dbReference>
<dbReference type="InterPro" id="IPR021416">
    <property type="entry name" value="DUF3048_N"/>
</dbReference>
<dbReference type="InterPro" id="IPR035328">
    <property type="entry name" value="DUF3048_C"/>
</dbReference>
<dbReference type="RefSeq" id="WP_113804828.1">
    <property type="nucleotide sequence ID" value="NZ_QOCW01000003.1"/>
</dbReference>
<dbReference type="Pfam" id="PF17479">
    <property type="entry name" value="DUF3048_C"/>
    <property type="match status" value="1"/>
</dbReference>
<dbReference type="Pfam" id="PF11258">
    <property type="entry name" value="DUF3048"/>
    <property type="match status" value="1"/>
</dbReference>